<reference evidence="1" key="1">
    <citation type="submission" date="2021-02" db="EMBL/GenBank/DDBJ databases">
        <authorList>
            <consortium name="DOE Joint Genome Institute"/>
            <person name="Ahrendt S."/>
            <person name="Looney B.P."/>
            <person name="Miyauchi S."/>
            <person name="Morin E."/>
            <person name="Drula E."/>
            <person name="Courty P.E."/>
            <person name="Chicoki N."/>
            <person name="Fauchery L."/>
            <person name="Kohler A."/>
            <person name="Kuo A."/>
            <person name="Labutti K."/>
            <person name="Pangilinan J."/>
            <person name="Lipzen A."/>
            <person name="Riley R."/>
            <person name="Andreopoulos W."/>
            <person name="He G."/>
            <person name="Johnson J."/>
            <person name="Barry K.W."/>
            <person name="Grigoriev I.V."/>
            <person name="Nagy L."/>
            <person name="Hibbett D."/>
            <person name="Henrissat B."/>
            <person name="Matheny P.B."/>
            <person name="Labbe J."/>
            <person name="Martin F."/>
        </authorList>
    </citation>
    <scope>NUCLEOTIDE SEQUENCE</scope>
    <source>
        <strain evidence="1">EC-137</strain>
    </source>
</reference>
<reference evidence="1" key="2">
    <citation type="journal article" date="2022" name="New Phytol.">
        <title>Evolutionary transition to the ectomycorrhizal habit in the genomes of a hyperdiverse lineage of mushroom-forming fungi.</title>
        <authorList>
            <person name="Looney B."/>
            <person name="Miyauchi S."/>
            <person name="Morin E."/>
            <person name="Drula E."/>
            <person name="Courty P.E."/>
            <person name="Kohler A."/>
            <person name="Kuo A."/>
            <person name="LaButti K."/>
            <person name="Pangilinan J."/>
            <person name="Lipzen A."/>
            <person name="Riley R."/>
            <person name="Andreopoulos W."/>
            <person name="He G."/>
            <person name="Johnson J."/>
            <person name="Nolan M."/>
            <person name="Tritt A."/>
            <person name="Barry K.W."/>
            <person name="Grigoriev I.V."/>
            <person name="Nagy L.G."/>
            <person name="Hibbett D."/>
            <person name="Henrissat B."/>
            <person name="Matheny P.B."/>
            <person name="Labbe J."/>
            <person name="Martin F.M."/>
        </authorList>
    </citation>
    <scope>NUCLEOTIDE SEQUENCE</scope>
    <source>
        <strain evidence="1">EC-137</strain>
    </source>
</reference>
<accession>A0ACB8QDL6</accession>
<dbReference type="EMBL" id="MU273657">
    <property type="protein sequence ID" value="KAI0029775.1"/>
    <property type="molecule type" value="Genomic_DNA"/>
</dbReference>
<proteinExistence type="predicted"/>
<dbReference type="Proteomes" id="UP000814128">
    <property type="component" value="Unassembled WGS sequence"/>
</dbReference>
<name>A0ACB8QDL6_9AGAM</name>
<gene>
    <name evidence="1" type="ORF">K488DRAFT_88402</name>
</gene>
<keyword evidence="2" id="KW-1185">Reference proteome</keyword>
<organism evidence="1 2">
    <name type="scientific">Vararia minispora EC-137</name>
    <dbReference type="NCBI Taxonomy" id="1314806"/>
    <lineage>
        <taxon>Eukaryota</taxon>
        <taxon>Fungi</taxon>
        <taxon>Dikarya</taxon>
        <taxon>Basidiomycota</taxon>
        <taxon>Agaricomycotina</taxon>
        <taxon>Agaricomycetes</taxon>
        <taxon>Russulales</taxon>
        <taxon>Lachnocladiaceae</taxon>
        <taxon>Vararia</taxon>
    </lineage>
</organism>
<sequence length="578" mass="64923">MPVLPALSALRLILPSLVGPPLATYAALRVLVFRLPLFVALPLCFLSLPIYFFATIALRRFWNAREAARNGARLLPWIEDPSPLGTNVVRAFVANFDQGYLGDHLFGWASKYGWTYQMNIMGEDVVHTGEPEYIKAILATHFNSYKKPTESAFLTDMLGNGVFNADGDLWKFHRGITRPFFSRDRISDFAMFDRHTLEALGALRERLASGAPIDFQDLVSRFTIDSATVFLFGTNVRSLRAGLPYPASTAYPIARRGNDPADAFATAFLAAQVHCARRARLGRSWPLLELFDKSHARNLRTIRSFVEPLIDAAVARAETTGTAVSEAKEVLEGETMLDYMVKSTRDPVLLYDEALNILLAGRDTTASLLTSTVYALSQNPAVLAKLRAEILSVVGRDRAPTPDHLRQMRFLRAVLNEVLRLWTPVPFNSRQTIEPVIWPAKDGQVPYYIPANTRLLYSVLVMHRRTDLWGPDALTFDPERFLDDRVRYLTANNFIFLPFNAGPRICLGQQFAYNEASVFLVRLLQQYSGVQLAPDVQPPESRSRWPGREKVWMKAHLTMYAAGGLWVHFTPAADEDAA</sequence>
<evidence type="ECO:0000313" key="2">
    <source>
        <dbReference type="Proteomes" id="UP000814128"/>
    </source>
</evidence>
<protein>
    <submittedName>
        <fullName evidence="1">Cytochrome P450</fullName>
    </submittedName>
</protein>
<comment type="caution">
    <text evidence="1">The sequence shown here is derived from an EMBL/GenBank/DDBJ whole genome shotgun (WGS) entry which is preliminary data.</text>
</comment>
<evidence type="ECO:0000313" key="1">
    <source>
        <dbReference type="EMBL" id="KAI0029775.1"/>
    </source>
</evidence>